<organism evidence="2 3">
    <name type="scientific">Mycolicibacter sinensis (strain JDM601)</name>
    <name type="common">Mycobacterium sinense</name>
    <dbReference type="NCBI Taxonomy" id="875328"/>
    <lineage>
        <taxon>Bacteria</taxon>
        <taxon>Bacillati</taxon>
        <taxon>Actinomycetota</taxon>
        <taxon>Actinomycetes</taxon>
        <taxon>Mycobacteriales</taxon>
        <taxon>Mycobacteriaceae</taxon>
        <taxon>Mycolicibacter</taxon>
    </lineage>
</organism>
<evidence type="ECO:0000313" key="3">
    <source>
        <dbReference type="Proteomes" id="UP000093943"/>
    </source>
</evidence>
<gene>
    <name evidence="2" type="ORF">A5710_16550</name>
</gene>
<feature type="region of interest" description="Disordered" evidence="1">
    <location>
        <begin position="97"/>
        <end position="122"/>
    </location>
</feature>
<proteinExistence type="predicted"/>
<dbReference type="OrthoDB" id="4764832at2"/>
<accession>A0A1A2Y3U0</accession>
<evidence type="ECO:0000256" key="1">
    <source>
        <dbReference type="SAM" id="MobiDB-lite"/>
    </source>
</evidence>
<reference evidence="3" key="1">
    <citation type="submission" date="2016-06" db="EMBL/GenBank/DDBJ databases">
        <authorList>
            <person name="Sutton G."/>
            <person name="Brinkac L."/>
            <person name="Sanka R."/>
            <person name="Adams M."/>
            <person name="Lau E."/>
            <person name="Sam S."/>
            <person name="Sreng N."/>
            <person name="Him V."/>
            <person name="Kerleguer A."/>
            <person name="Cheng S."/>
        </authorList>
    </citation>
    <scope>NUCLEOTIDE SEQUENCE [LARGE SCALE GENOMIC DNA]</scope>
    <source>
        <strain evidence="3">E1876</strain>
    </source>
</reference>
<dbReference type="AlphaFoldDB" id="A0A1A2Y3U0"/>
<evidence type="ECO:0008006" key="4">
    <source>
        <dbReference type="Google" id="ProtNLM"/>
    </source>
</evidence>
<sequence length="122" mass="11798">MTSPAPLQVTPAGLRELAQRCEDLAAQVAPILPAVSAPGWQASAAAVSTANAGGGKAAAAMRARMMSSASALYTAAHDYEAMDHDSATALAGVPPGGAGFTPLVPRGSGADGGAASGIGTPR</sequence>
<name>A0A1A2Y3U0_MYCSD</name>
<comment type="caution">
    <text evidence="2">The sequence shown here is derived from an EMBL/GenBank/DDBJ whole genome shotgun (WGS) entry which is preliminary data.</text>
</comment>
<protein>
    <recommendedName>
        <fullName evidence="4">PE domain-containing protein</fullName>
    </recommendedName>
</protein>
<dbReference type="EMBL" id="LZKG01000044">
    <property type="protein sequence ID" value="OBI32083.1"/>
    <property type="molecule type" value="Genomic_DNA"/>
</dbReference>
<dbReference type="RefSeq" id="WP_064924373.1">
    <property type="nucleotide sequence ID" value="NZ_LZJK01000166.1"/>
</dbReference>
<dbReference type="Proteomes" id="UP000093943">
    <property type="component" value="Unassembled WGS sequence"/>
</dbReference>
<evidence type="ECO:0000313" key="2">
    <source>
        <dbReference type="EMBL" id="OBI32083.1"/>
    </source>
</evidence>